<organism evidence="3 4">
    <name type="scientific">Dekkera bruxellensis</name>
    <name type="common">Brettanomyces custersii</name>
    <dbReference type="NCBI Taxonomy" id="5007"/>
    <lineage>
        <taxon>Eukaryota</taxon>
        <taxon>Fungi</taxon>
        <taxon>Dikarya</taxon>
        <taxon>Ascomycota</taxon>
        <taxon>Saccharomycotina</taxon>
        <taxon>Pichiomycetes</taxon>
        <taxon>Pichiales</taxon>
        <taxon>Pichiaceae</taxon>
        <taxon>Brettanomyces</taxon>
    </lineage>
</organism>
<feature type="region of interest" description="Disordered" evidence="2">
    <location>
        <begin position="865"/>
        <end position="895"/>
    </location>
</feature>
<feature type="coiled-coil region" evidence="1">
    <location>
        <begin position="160"/>
        <end position="372"/>
    </location>
</feature>
<feature type="coiled-coil region" evidence="1">
    <location>
        <begin position="905"/>
        <end position="939"/>
    </location>
</feature>
<accession>A0A871RIN5</accession>
<sequence>MFSSHKQLIRTPVKSDEKPKTAEFTPIGTGNKNVGLLNREAASKSTQQDNLDSDSTFTSIANDDGTSSSFAFLGDGPNHSRIYRGTDIFSDGSSIDENTSLDDTLHDDASNLTRAELVGDRATLVKKQSGELQRLRSDNFNLRVELVSLKKSLQGLPHDKKDLISRNVKLSKELAHLEEEISIIKQEKKQEPHKNDGEIEKIRNAYESKVNELEDRLSDAKRDLDVMQKTNEEFESNNQNLENKVSDMKWQLEDMKAQLDHKSDTSIDKEDRISELEIELTNAEEEADSVREVNHKLEHELNEMKQKLNDAQNEIKHPSTINHEDKLNDQLRKLSQENDELKHTIEKDSRKIDTLSKKLKDIEAETSDVKLRNQELVHSIDALKQHKEEVADILRNEVKNVYSKANKTVEEKDSLRHKLNEMQKALEKAQEHYKDDYVKDIEADRQDLYDNLKKLSQRYQSLQDEMDNLKEELIQKDSHIKKLTSHEDVNDHTELYLEKARAELEKLQLSRENEKKKHREELDAISDQYQNKETDLLNAISDLRDQKSELVEEYEGLQRKYNTLKNEHVINPDNYDKLQHDFMRLSEEYGKLSSQNELLAEEYSTYKDNSRVMEKQLRRDIEFKSDEIKKLREELSSSISKSEADRLRDSIKIAEKEAKSFAEKRNKLEKDNDDLRVKIEDLRISKNSFQRRLELLHSKNLETDSEMNELERLRDQISEVSTENRSLKSSLKKSTDELEEHKERLERLIQEKKSLAKSMNELESNQKSAMIKNEKLQDDLKMARNLQKSSKSVLQEKIQDKNEEIKKLINDYNNMKNELLDRFSKERANKKQIEQNLEEATDKLQMLKVREGMLLQEEEKLQEQLNKSKRIKSARVEKDYPPTPRTPTHDSNQNNIDIPLMEARVNLLESQRDLYRLKLQDLKNLAADLKFANEYLERELRSKNVTIDKNISLLKATLEQKPDELDRNATKLPLISKKSRTFAGGALAVLAIIRLKHRLEARKRRKIQERFIKDRILQQQRDL</sequence>
<dbReference type="Proteomes" id="UP000663131">
    <property type="component" value="Chromosome 9"/>
</dbReference>
<reference evidence="3" key="2">
    <citation type="journal article" name="BMC Genomics">
        <title>New genome assemblies reveal patterns of domestication and adaptation across Brettanomyces (Dekkera) species.</title>
        <authorList>
            <person name="Roach M.J."/>
            <person name="Borneman A.R."/>
        </authorList>
    </citation>
    <scope>NUCLEOTIDE SEQUENCE</scope>
    <source>
        <strain evidence="3">UCD 2041</strain>
    </source>
</reference>
<dbReference type="GeneID" id="64574881"/>
<evidence type="ECO:0000256" key="1">
    <source>
        <dbReference type="SAM" id="Coils"/>
    </source>
</evidence>
<feature type="region of interest" description="Disordered" evidence="2">
    <location>
        <begin position="1"/>
        <end position="33"/>
    </location>
</feature>
<dbReference type="RefSeq" id="XP_041139265.1">
    <property type="nucleotide sequence ID" value="XM_041281474.1"/>
</dbReference>
<gene>
    <name evidence="3" type="ORF">BRETT_002957</name>
</gene>
<name>A0A871RIN5_DEKBR</name>
<evidence type="ECO:0000313" key="4">
    <source>
        <dbReference type="Proteomes" id="UP000663131"/>
    </source>
</evidence>
<dbReference type="PANTHER" id="PTHR43941:SF1">
    <property type="entry name" value="STRUCTURAL MAINTENANCE OF CHROMOSOMES PROTEIN 2"/>
    <property type="match status" value="1"/>
</dbReference>
<evidence type="ECO:0000256" key="2">
    <source>
        <dbReference type="SAM" id="MobiDB-lite"/>
    </source>
</evidence>
<keyword evidence="1" id="KW-0175">Coiled coil</keyword>
<feature type="coiled-coil region" evidence="1">
    <location>
        <begin position="405"/>
        <end position="567"/>
    </location>
</feature>
<dbReference type="EMBL" id="CP063137">
    <property type="protein sequence ID" value="QOU22772.1"/>
    <property type="molecule type" value="Genomic_DNA"/>
</dbReference>
<dbReference type="AlphaFoldDB" id="A0A871RIN5"/>
<dbReference type="PANTHER" id="PTHR43941">
    <property type="entry name" value="STRUCTURAL MAINTENANCE OF CHROMOSOMES PROTEIN 2"/>
    <property type="match status" value="1"/>
</dbReference>
<dbReference type="OrthoDB" id="10255522at2759"/>
<evidence type="ECO:0000313" key="3">
    <source>
        <dbReference type="EMBL" id="QOU22772.1"/>
    </source>
</evidence>
<reference evidence="3" key="1">
    <citation type="submission" date="2020-10" db="EMBL/GenBank/DDBJ databases">
        <authorList>
            <person name="Palmer J.M."/>
        </authorList>
    </citation>
    <scope>NUCLEOTIDE SEQUENCE</scope>
    <source>
        <strain evidence="3">UCD 2041</strain>
    </source>
</reference>
<protein>
    <submittedName>
        <fullName evidence="3">Uncharacterized protein</fullName>
    </submittedName>
</protein>
<dbReference type="Gene3D" id="1.20.5.340">
    <property type="match status" value="1"/>
</dbReference>
<dbReference type="KEGG" id="bbrx:BRETT_002957"/>
<proteinExistence type="predicted"/>
<dbReference type="SUPFAM" id="SSF57997">
    <property type="entry name" value="Tropomyosin"/>
    <property type="match status" value="1"/>
</dbReference>